<dbReference type="PROSITE" id="PS50199">
    <property type="entry name" value="ZF_RANBP2_2"/>
    <property type="match status" value="1"/>
</dbReference>
<dbReference type="STRING" id="181874.A0A409YUA6"/>
<accession>A0A409YUA6</accession>
<evidence type="ECO:0000256" key="3">
    <source>
        <dbReference type="ARBA" id="ARBA00022833"/>
    </source>
</evidence>
<protein>
    <recommendedName>
        <fullName evidence="9">WLM domain-containing protein</fullName>
    </recommendedName>
</protein>
<dbReference type="PROSITE" id="PS01358">
    <property type="entry name" value="ZF_RANBP2_1"/>
    <property type="match status" value="1"/>
</dbReference>
<evidence type="ECO:0000256" key="2">
    <source>
        <dbReference type="ARBA" id="ARBA00022771"/>
    </source>
</evidence>
<gene>
    <name evidence="7" type="ORF">CVT24_001790</name>
</gene>
<evidence type="ECO:0000256" key="1">
    <source>
        <dbReference type="ARBA" id="ARBA00022723"/>
    </source>
</evidence>
<dbReference type="GO" id="GO:0008237">
    <property type="term" value="F:metallopeptidase activity"/>
    <property type="evidence" value="ECO:0007669"/>
    <property type="project" value="TreeGrafter"/>
</dbReference>
<dbReference type="InterPro" id="IPR035992">
    <property type="entry name" value="Ricin_B-like_lectins"/>
</dbReference>
<dbReference type="InParanoid" id="A0A409YUA6"/>
<comment type="caution">
    <text evidence="7">The sequence shown here is derived from an EMBL/GenBank/DDBJ whole genome shotgun (WGS) entry which is preliminary data.</text>
</comment>
<dbReference type="EMBL" id="NHTK01000606">
    <property type="protein sequence ID" value="PPR06605.1"/>
    <property type="molecule type" value="Genomic_DNA"/>
</dbReference>
<dbReference type="Gene3D" id="2.30.30.380">
    <property type="entry name" value="Zn-finger domain of Sec23/24"/>
    <property type="match status" value="1"/>
</dbReference>
<reference evidence="7 8" key="1">
    <citation type="journal article" date="2018" name="Evol. Lett.">
        <title>Horizontal gene cluster transfer increased hallucinogenic mushroom diversity.</title>
        <authorList>
            <person name="Reynolds H.T."/>
            <person name="Vijayakumar V."/>
            <person name="Gluck-Thaler E."/>
            <person name="Korotkin H.B."/>
            <person name="Matheny P.B."/>
            <person name="Slot J.C."/>
        </authorList>
    </citation>
    <scope>NUCLEOTIDE SEQUENCE [LARGE SCALE GENOMIC DNA]</scope>
    <source>
        <strain evidence="7 8">2629</strain>
    </source>
</reference>
<dbReference type="Gene3D" id="2.80.10.50">
    <property type="match status" value="1"/>
</dbReference>
<dbReference type="GO" id="GO:0005634">
    <property type="term" value="C:nucleus"/>
    <property type="evidence" value="ECO:0007669"/>
    <property type="project" value="TreeGrafter"/>
</dbReference>
<dbReference type="InterPro" id="IPR001876">
    <property type="entry name" value="Znf_RanBP2"/>
</dbReference>
<sequence length="550" mass="61432">MTQTKDFDEKVDNTMGFPPGYFIVRSVANDRVLDVTGDDVEDDTPIGLWPEKEKSLVENFRDPEANNQVFFIDTSGALCSRSSGHAIDVKDNTLVLRHRRPVSHPFPNAYAHPLPKFSYSPQTGEITVTFACDPSFPPPIAQANQGWRQKTYVLSAIPKRKPRTIMDDASEFIATSIFTPISRLTGGSPPKPARPDVVFDGDIDLREDEIVEEEQGEEAEIDDSQDMGRDLRVVAVWIWAFWPKAKPKLADAPDSFLPENNLIGTMLHELTHNIHGPHDEEFYKYLDDLKEEFYDLQQSDYSSEGFFLEGHRLGTNTSHNLPPYLARVQALEAAEKRRKVSQVLGNGEKLGCCNLSLNPREMAVRAAEQRIQNKKACASRAFAQHEAKNAKLQNSQTVQNVQNVIDLTLDKDDLFLVYSVNSDDEIIIAKDVHPIPSKLQSSASAGPSKAKYNSIKQLSNSTPGLASSSIPTKQMDPPTLVKTTSKIPLQEWVCKVCTLVNKPHTFECDACGFHKPFDSSDGWSCLACGQTGISHDLWTCIFYGYMKLHS</sequence>
<dbReference type="GO" id="GO:0006281">
    <property type="term" value="P:DNA repair"/>
    <property type="evidence" value="ECO:0007669"/>
    <property type="project" value="TreeGrafter"/>
</dbReference>
<dbReference type="Pfam" id="PF08325">
    <property type="entry name" value="WLM"/>
    <property type="match status" value="1"/>
</dbReference>
<keyword evidence="1" id="KW-0479">Metal-binding</keyword>
<evidence type="ECO:0000256" key="4">
    <source>
        <dbReference type="PROSITE-ProRule" id="PRU00322"/>
    </source>
</evidence>
<evidence type="ECO:0000313" key="8">
    <source>
        <dbReference type="Proteomes" id="UP000284842"/>
    </source>
</evidence>
<dbReference type="AlphaFoldDB" id="A0A409YUA6"/>
<feature type="domain" description="RanBP2-type" evidence="5">
    <location>
        <begin position="488"/>
        <end position="517"/>
    </location>
</feature>
<dbReference type="PROSITE" id="PS51397">
    <property type="entry name" value="WLM"/>
    <property type="match status" value="1"/>
</dbReference>
<dbReference type="Pfam" id="PF00641">
    <property type="entry name" value="Zn_ribbon_RanBP"/>
    <property type="match status" value="1"/>
</dbReference>
<dbReference type="Proteomes" id="UP000284842">
    <property type="component" value="Unassembled WGS sequence"/>
</dbReference>
<dbReference type="GO" id="GO:0008270">
    <property type="term" value="F:zinc ion binding"/>
    <property type="evidence" value="ECO:0007669"/>
    <property type="project" value="UniProtKB-KW"/>
</dbReference>
<dbReference type="PANTHER" id="PTHR46622:SF1">
    <property type="entry name" value="DNA-DEPENDENT METALLOPROTEASE WSS1"/>
    <property type="match status" value="1"/>
</dbReference>
<keyword evidence="3" id="KW-0862">Zinc</keyword>
<dbReference type="InterPro" id="IPR013536">
    <property type="entry name" value="WLM_dom"/>
</dbReference>
<proteinExistence type="predicted"/>
<dbReference type="SUPFAM" id="SSF90209">
    <property type="entry name" value="Ran binding protein zinc finger-like"/>
    <property type="match status" value="1"/>
</dbReference>
<dbReference type="InterPro" id="IPR036443">
    <property type="entry name" value="Znf_RanBP2_sf"/>
</dbReference>
<evidence type="ECO:0000259" key="5">
    <source>
        <dbReference type="PROSITE" id="PS50199"/>
    </source>
</evidence>
<dbReference type="PANTHER" id="PTHR46622">
    <property type="entry name" value="DNA-DEPENDENT METALLOPROTEASE WSS1"/>
    <property type="match status" value="1"/>
</dbReference>
<feature type="domain" description="WLM" evidence="6">
    <location>
        <begin position="250"/>
        <end position="372"/>
    </location>
</feature>
<name>A0A409YUA6_9AGAR</name>
<dbReference type="SMART" id="SM00547">
    <property type="entry name" value="ZnF_RBZ"/>
    <property type="match status" value="1"/>
</dbReference>
<keyword evidence="2 4" id="KW-0863">Zinc-finger</keyword>
<evidence type="ECO:0000259" key="6">
    <source>
        <dbReference type="PROSITE" id="PS51397"/>
    </source>
</evidence>
<evidence type="ECO:0008006" key="9">
    <source>
        <dbReference type="Google" id="ProtNLM"/>
    </source>
</evidence>
<dbReference type="SUPFAM" id="SSF50370">
    <property type="entry name" value="Ricin B-like lectins"/>
    <property type="match status" value="1"/>
</dbReference>
<evidence type="ECO:0000313" key="7">
    <source>
        <dbReference type="EMBL" id="PPR06605.1"/>
    </source>
</evidence>
<organism evidence="7 8">
    <name type="scientific">Panaeolus cyanescens</name>
    <dbReference type="NCBI Taxonomy" id="181874"/>
    <lineage>
        <taxon>Eukaryota</taxon>
        <taxon>Fungi</taxon>
        <taxon>Dikarya</taxon>
        <taxon>Basidiomycota</taxon>
        <taxon>Agaricomycotina</taxon>
        <taxon>Agaricomycetes</taxon>
        <taxon>Agaricomycetidae</taxon>
        <taxon>Agaricales</taxon>
        <taxon>Agaricineae</taxon>
        <taxon>Galeropsidaceae</taxon>
        <taxon>Panaeolus</taxon>
    </lineage>
</organism>
<dbReference type="InterPro" id="IPR053000">
    <property type="entry name" value="WSS1-like_metalloprotease"/>
</dbReference>
<keyword evidence="8" id="KW-1185">Reference proteome</keyword>
<dbReference type="OrthoDB" id="9895617at2759"/>